<dbReference type="SUPFAM" id="SSF52540">
    <property type="entry name" value="P-loop containing nucleoside triphosphate hydrolases"/>
    <property type="match status" value="1"/>
</dbReference>
<dbReference type="Proteomes" id="UP000642673">
    <property type="component" value="Unassembled WGS sequence"/>
</dbReference>
<evidence type="ECO:0000256" key="4">
    <source>
        <dbReference type="SAM" id="Phobius"/>
    </source>
</evidence>
<name>A0ABQ3F0C7_9ACTN</name>
<keyword evidence="4" id="KW-1133">Transmembrane helix</keyword>
<gene>
    <name evidence="6" type="ORF">GCM10010347_41360</name>
</gene>
<evidence type="ECO:0000256" key="1">
    <source>
        <dbReference type="ARBA" id="ARBA00022741"/>
    </source>
</evidence>
<comment type="caution">
    <text evidence="6">The sequence shown here is derived from an EMBL/GenBank/DDBJ whole genome shotgun (WGS) entry which is preliminary data.</text>
</comment>
<dbReference type="PROSITE" id="PS50893">
    <property type="entry name" value="ABC_TRANSPORTER_2"/>
    <property type="match status" value="1"/>
</dbReference>
<keyword evidence="2" id="KW-0067">ATP-binding</keyword>
<feature type="transmembrane region" description="Helical" evidence="4">
    <location>
        <begin position="399"/>
        <end position="418"/>
    </location>
</feature>
<feature type="domain" description="ABC transporter" evidence="5">
    <location>
        <begin position="9"/>
        <end position="239"/>
    </location>
</feature>
<keyword evidence="4" id="KW-0812">Transmembrane</keyword>
<dbReference type="Gene3D" id="3.40.50.300">
    <property type="entry name" value="P-loop containing nucleotide triphosphate hydrolases"/>
    <property type="match status" value="1"/>
</dbReference>
<organism evidence="6 7">
    <name type="scientific">Streptomyces cirratus</name>
    <dbReference type="NCBI Taxonomy" id="68187"/>
    <lineage>
        <taxon>Bacteria</taxon>
        <taxon>Bacillati</taxon>
        <taxon>Actinomycetota</taxon>
        <taxon>Actinomycetes</taxon>
        <taxon>Kitasatosporales</taxon>
        <taxon>Streptomycetaceae</taxon>
        <taxon>Streptomyces</taxon>
    </lineage>
</organism>
<evidence type="ECO:0000256" key="3">
    <source>
        <dbReference type="SAM" id="MobiDB-lite"/>
    </source>
</evidence>
<dbReference type="Pfam" id="PF03988">
    <property type="entry name" value="DUF347"/>
    <property type="match status" value="4"/>
</dbReference>
<dbReference type="RefSeq" id="WP_190185719.1">
    <property type="nucleotide sequence ID" value="NZ_BMVP01000008.1"/>
</dbReference>
<proteinExistence type="predicted"/>
<evidence type="ECO:0000259" key="5">
    <source>
        <dbReference type="PROSITE" id="PS50893"/>
    </source>
</evidence>
<keyword evidence="4" id="KW-0472">Membrane</keyword>
<dbReference type="InterPro" id="IPR007136">
    <property type="entry name" value="DUF347"/>
</dbReference>
<keyword evidence="1" id="KW-0547">Nucleotide-binding</keyword>
<dbReference type="InterPro" id="IPR027417">
    <property type="entry name" value="P-loop_NTPase"/>
</dbReference>
<sequence length="524" mass="55037">MTAAGTLLVRCQDAARTYGNGPTAVAAVNSATCQVHAGDRIAITGPAGSGKSTLLHLMADVVPPTAGEITWPGLPRVPARGRVGVVLHGPALVPALNVAENAALPLVLAGVPKEQAHLRALHCLAVVAAAELAHKMPAELSGGQAKHVAIARTLATCPRLILADEPTSDLDHATGRRVIDVLFAAADEAGAALVVTTRDPAVAGRLRKRWAMHEGRLHLSPRPPPPAGAAPSDPLLSLPEADGASTAQYVVRKLPEVTLAFWIMKIAATTLGETAGDLFAQTLRLGYFLTTIALFLMFVVTLLVQLRSKRYNPFFYWPVIVSTSMVGTTVSDFMNRDASSKYLGKGTTALGWGPQGLGLGYPVGAAILISLLIAIFVAWKFTGQTFVIRDIVTFRGEALFWSAILVSNTLGTSMGDFLSDSSGLGYAGSALLITGILLILVALIRVPFVPNVVLFWIAFVLTRPLGATAGDFLTKPTAKGGLDLGTAGSSAVLLAVLFAFMAYGHFRDRARGGRVRGNIPRAVE</sequence>
<dbReference type="EMBL" id="BMVP01000008">
    <property type="protein sequence ID" value="GHB67014.1"/>
    <property type="molecule type" value="Genomic_DNA"/>
</dbReference>
<dbReference type="PANTHER" id="PTHR24220:SF685">
    <property type="entry name" value="ABC TRANSPORTER RELATED"/>
    <property type="match status" value="1"/>
</dbReference>
<feature type="region of interest" description="Disordered" evidence="3">
    <location>
        <begin position="216"/>
        <end position="235"/>
    </location>
</feature>
<dbReference type="PANTHER" id="PTHR24220">
    <property type="entry name" value="IMPORT ATP-BINDING PROTEIN"/>
    <property type="match status" value="1"/>
</dbReference>
<dbReference type="InterPro" id="IPR003439">
    <property type="entry name" value="ABC_transporter-like_ATP-bd"/>
</dbReference>
<accession>A0ABQ3F0C7</accession>
<evidence type="ECO:0000313" key="7">
    <source>
        <dbReference type="Proteomes" id="UP000642673"/>
    </source>
</evidence>
<protein>
    <recommendedName>
        <fullName evidence="5">ABC transporter domain-containing protein</fullName>
    </recommendedName>
</protein>
<feature type="transmembrane region" description="Helical" evidence="4">
    <location>
        <begin position="486"/>
        <end position="506"/>
    </location>
</feature>
<evidence type="ECO:0000313" key="6">
    <source>
        <dbReference type="EMBL" id="GHB67014.1"/>
    </source>
</evidence>
<dbReference type="Pfam" id="PF00005">
    <property type="entry name" value="ABC_tran"/>
    <property type="match status" value="1"/>
</dbReference>
<feature type="transmembrane region" description="Helical" evidence="4">
    <location>
        <begin position="424"/>
        <end position="443"/>
    </location>
</feature>
<dbReference type="SMART" id="SM00382">
    <property type="entry name" value="AAA"/>
    <property type="match status" value="1"/>
</dbReference>
<dbReference type="InterPro" id="IPR015854">
    <property type="entry name" value="ABC_transpr_LolD-like"/>
</dbReference>
<feature type="transmembrane region" description="Helical" evidence="4">
    <location>
        <begin position="285"/>
        <end position="303"/>
    </location>
</feature>
<feature type="transmembrane region" description="Helical" evidence="4">
    <location>
        <begin position="315"/>
        <end position="334"/>
    </location>
</feature>
<evidence type="ECO:0000256" key="2">
    <source>
        <dbReference type="ARBA" id="ARBA00022840"/>
    </source>
</evidence>
<dbReference type="InterPro" id="IPR003593">
    <property type="entry name" value="AAA+_ATPase"/>
</dbReference>
<feature type="transmembrane region" description="Helical" evidence="4">
    <location>
        <begin position="448"/>
        <end position="466"/>
    </location>
</feature>
<keyword evidence="7" id="KW-1185">Reference proteome</keyword>
<feature type="transmembrane region" description="Helical" evidence="4">
    <location>
        <begin position="359"/>
        <end position="379"/>
    </location>
</feature>
<reference evidence="7" key="1">
    <citation type="journal article" date="2019" name="Int. J. Syst. Evol. Microbiol.">
        <title>The Global Catalogue of Microorganisms (GCM) 10K type strain sequencing project: providing services to taxonomists for standard genome sequencing and annotation.</title>
        <authorList>
            <consortium name="The Broad Institute Genomics Platform"/>
            <consortium name="The Broad Institute Genome Sequencing Center for Infectious Disease"/>
            <person name="Wu L."/>
            <person name="Ma J."/>
        </authorList>
    </citation>
    <scope>NUCLEOTIDE SEQUENCE [LARGE SCALE GENOMIC DNA]</scope>
    <source>
        <strain evidence="7">JCM 4738</strain>
    </source>
</reference>